<evidence type="ECO:0000313" key="11">
    <source>
        <dbReference type="EMBL" id="KAF2901557.1"/>
    </source>
</evidence>
<evidence type="ECO:0000313" key="12">
    <source>
        <dbReference type="Proteomes" id="UP000801492"/>
    </source>
</evidence>
<dbReference type="Gene3D" id="2.30.40.10">
    <property type="entry name" value="Urease, subunit C, domain 1"/>
    <property type="match status" value="1"/>
</dbReference>
<dbReference type="InterPro" id="IPR006680">
    <property type="entry name" value="Amidohydro-rel"/>
</dbReference>
<dbReference type="NCBIfam" id="TIGR02033">
    <property type="entry name" value="D-hydantoinase"/>
    <property type="match status" value="1"/>
</dbReference>
<dbReference type="GO" id="GO:0004157">
    <property type="term" value="F:dihydropyrimidinase activity"/>
    <property type="evidence" value="ECO:0007669"/>
    <property type="project" value="UniProtKB-EC"/>
</dbReference>
<dbReference type="Proteomes" id="UP000801492">
    <property type="component" value="Unassembled WGS sequence"/>
</dbReference>
<comment type="caution">
    <text evidence="11">The sequence shown here is derived from an EMBL/GenBank/DDBJ whole genome shotgun (WGS) entry which is preliminary data.</text>
</comment>
<dbReference type="PANTHER" id="PTHR11647">
    <property type="entry name" value="HYDRANTOINASE/DIHYDROPYRIMIDINASE FAMILY MEMBER"/>
    <property type="match status" value="1"/>
</dbReference>
<evidence type="ECO:0000256" key="5">
    <source>
        <dbReference type="ARBA" id="ARBA00022801"/>
    </source>
</evidence>
<gene>
    <name evidence="11" type="ORF">ILUMI_04635</name>
</gene>
<comment type="catalytic activity">
    <reaction evidence="7">
        <text>5,6-dihydrouracil + H2O = 3-(carbamoylamino)propanoate + H(+)</text>
        <dbReference type="Rhea" id="RHEA:16121"/>
        <dbReference type="ChEBI" id="CHEBI:11892"/>
        <dbReference type="ChEBI" id="CHEBI:15377"/>
        <dbReference type="ChEBI" id="CHEBI:15378"/>
        <dbReference type="ChEBI" id="CHEBI:15901"/>
        <dbReference type="EC" id="3.5.2.2"/>
    </reaction>
</comment>
<evidence type="ECO:0000256" key="2">
    <source>
        <dbReference type="ARBA" id="ARBA00008829"/>
    </source>
</evidence>
<keyword evidence="5" id="KW-0378">Hydrolase</keyword>
<dbReference type="EMBL" id="VTPC01001554">
    <property type="protein sequence ID" value="KAF2901557.1"/>
    <property type="molecule type" value="Genomic_DNA"/>
</dbReference>
<dbReference type="GO" id="GO:0006208">
    <property type="term" value="P:pyrimidine nucleobase catabolic process"/>
    <property type="evidence" value="ECO:0007669"/>
    <property type="project" value="TreeGrafter"/>
</dbReference>
<evidence type="ECO:0000256" key="3">
    <source>
        <dbReference type="ARBA" id="ARBA00011881"/>
    </source>
</evidence>
<dbReference type="InterPro" id="IPR050378">
    <property type="entry name" value="Metallo-dep_Hydrolases_sf"/>
</dbReference>
<dbReference type="EC" id="3.5.2.2" evidence="8"/>
<dbReference type="Gene3D" id="3.20.20.140">
    <property type="entry name" value="Metal-dependent hydrolases"/>
    <property type="match status" value="1"/>
</dbReference>
<comment type="subunit">
    <text evidence="3">Homotetramer.</text>
</comment>
<name>A0A8K0GH60_IGNLU</name>
<dbReference type="AlphaFoldDB" id="A0A8K0GH60"/>
<dbReference type="SUPFAM" id="SSF51338">
    <property type="entry name" value="Composite domain of metallo-dependent hydrolases"/>
    <property type="match status" value="2"/>
</dbReference>
<dbReference type="InterPro" id="IPR011059">
    <property type="entry name" value="Metal-dep_hydrolase_composite"/>
</dbReference>
<reference evidence="11" key="1">
    <citation type="submission" date="2019-08" db="EMBL/GenBank/DDBJ databases">
        <title>The genome of the North American firefly Photinus pyralis.</title>
        <authorList>
            <consortium name="Photinus pyralis genome working group"/>
            <person name="Fallon T.R."/>
            <person name="Sander Lower S.E."/>
            <person name="Weng J.-K."/>
        </authorList>
    </citation>
    <scope>NUCLEOTIDE SEQUENCE</scope>
    <source>
        <strain evidence="11">TRF0915ILg1</strain>
        <tissue evidence="11">Whole body</tissue>
    </source>
</reference>
<evidence type="ECO:0000256" key="7">
    <source>
        <dbReference type="ARBA" id="ARBA00036696"/>
    </source>
</evidence>
<evidence type="ECO:0000256" key="8">
    <source>
        <dbReference type="ARBA" id="ARBA00039113"/>
    </source>
</evidence>
<organism evidence="11 12">
    <name type="scientific">Ignelater luminosus</name>
    <name type="common">Cucubano</name>
    <name type="synonym">Pyrophorus luminosus</name>
    <dbReference type="NCBI Taxonomy" id="2038154"/>
    <lineage>
        <taxon>Eukaryota</taxon>
        <taxon>Metazoa</taxon>
        <taxon>Ecdysozoa</taxon>
        <taxon>Arthropoda</taxon>
        <taxon>Hexapoda</taxon>
        <taxon>Insecta</taxon>
        <taxon>Pterygota</taxon>
        <taxon>Neoptera</taxon>
        <taxon>Endopterygota</taxon>
        <taxon>Coleoptera</taxon>
        <taxon>Polyphaga</taxon>
        <taxon>Elateriformia</taxon>
        <taxon>Elateroidea</taxon>
        <taxon>Elateridae</taxon>
        <taxon>Agrypninae</taxon>
        <taxon>Pyrophorini</taxon>
        <taxon>Ignelater</taxon>
    </lineage>
</organism>
<dbReference type="CDD" id="cd01314">
    <property type="entry name" value="D-HYD"/>
    <property type="match status" value="1"/>
</dbReference>
<feature type="modified residue" description="N6-carboxylysine" evidence="9">
    <location>
        <position position="156"/>
    </location>
</feature>
<comment type="cofactor">
    <cofactor evidence="1">
        <name>Zn(2+)</name>
        <dbReference type="ChEBI" id="CHEBI:29105"/>
    </cofactor>
</comment>
<evidence type="ECO:0000259" key="10">
    <source>
        <dbReference type="Pfam" id="PF01979"/>
    </source>
</evidence>
<keyword evidence="4" id="KW-0479">Metal-binding</keyword>
<dbReference type="OrthoDB" id="10258955at2759"/>
<evidence type="ECO:0000256" key="1">
    <source>
        <dbReference type="ARBA" id="ARBA00001947"/>
    </source>
</evidence>
<dbReference type="GO" id="GO:0046872">
    <property type="term" value="F:metal ion binding"/>
    <property type="evidence" value="ECO:0007669"/>
    <property type="project" value="UniProtKB-KW"/>
</dbReference>
<sequence>MTTDNTRVLIKNGKTVNEDEIVNQDVYIEDGIIKQLGRNLSVPAGTRVIDAQGKFVIPGGIDPHTHCEFEFMHTTTVDDFYHATKGAVAGGTTMLIDFISPKLEESLVDAYLSYRKKADSKVCCDFSFHSIVRRWHDKIPEEMAEVCSKHGINSFKMFMTYPTFMLDDSELYLIFENCKKLGALAMIHAENGSIIKKNSERLLSKGITGPEGHELSRNEEVESEAVNRACTLAHQVDCPLYIVHMMSKQAVSALKDARERGCQAMGETLAAALGCDGNELKHSCFQHSAGHLVSPPLRSDRTTPEALMRSLAANDLQLTGSDNCTFNKTQKELGLNDFTKIPNGVNGVEDRMSVTWEKGVHAGIIDPCRFVAVTSTNAAKAFNVYPKKGCIKVGSDADVVVWNPNKTRTISAKTHHQAVDFNIFEGMVCHGVPEYVLVRGNVCVDNGEVKVVKGLGKYVETPVYSPYIYNKENFSKMVKPIK</sequence>
<evidence type="ECO:0000256" key="6">
    <source>
        <dbReference type="ARBA" id="ARBA00022833"/>
    </source>
</evidence>
<feature type="domain" description="Amidohydrolase-related" evidence="10">
    <location>
        <begin position="55"/>
        <end position="442"/>
    </location>
</feature>
<dbReference type="SUPFAM" id="SSF51556">
    <property type="entry name" value="Metallo-dependent hydrolases"/>
    <property type="match status" value="1"/>
</dbReference>
<evidence type="ECO:0000256" key="9">
    <source>
        <dbReference type="PIRSR" id="PIRSR611778-50"/>
    </source>
</evidence>
<proteinExistence type="inferred from homology"/>
<keyword evidence="12" id="KW-1185">Reference proteome</keyword>
<dbReference type="Pfam" id="PF01979">
    <property type="entry name" value="Amidohydro_1"/>
    <property type="match status" value="1"/>
</dbReference>
<comment type="PTM">
    <text evidence="9">Carbamylation allows a single lysine to coordinate two divalent metal cations.</text>
</comment>
<dbReference type="FunFam" id="3.20.20.140:FF:000001">
    <property type="entry name" value="Dihydropyrimidinase like 3"/>
    <property type="match status" value="1"/>
</dbReference>
<comment type="similarity">
    <text evidence="2">Belongs to the metallo-dependent hydrolases superfamily. Hydantoinase/dihydropyrimidinase family.</text>
</comment>
<dbReference type="InterPro" id="IPR032466">
    <property type="entry name" value="Metal_Hydrolase"/>
</dbReference>
<dbReference type="GO" id="GO:0005829">
    <property type="term" value="C:cytosol"/>
    <property type="evidence" value="ECO:0007669"/>
    <property type="project" value="TreeGrafter"/>
</dbReference>
<dbReference type="InterPro" id="IPR011778">
    <property type="entry name" value="Hydantoinase/dihydroPyrase"/>
</dbReference>
<accession>A0A8K0GH60</accession>
<protein>
    <recommendedName>
        <fullName evidence="8">dihydropyrimidinase</fullName>
        <ecNumber evidence="8">3.5.2.2</ecNumber>
    </recommendedName>
</protein>
<keyword evidence="6" id="KW-0862">Zinc</keyword>
<evidence type="ECO:0000256" key="4">
    <source>
        <dbReference type="ARBA" id="ARBA00022723"/>
    </source>
</evidence>
<dbReference type="PANTHER" id="PTHR11647:SF1">
    <property type="entry name" value="COLLAPSIN RESPONSE MEDIATOR PROTEIN"/>
    <property type="match status" value="1"/>
</dbReference>